<evidence type="ECO:0000313" key="3">
    <source>
        <dbReference type="Proteomes" id="UP000827845"/>
    </source>
</evidence>
<organism evidence="2 3">
    <name type="scientific">Haloarcula tailed virus 3</name>
    <dbReference type="NCBI Taxonomy" id="2877990"/>
    <lineage>
        <taxon>Viruses</taxon>
        <taxon>Duplodnaviria</taxon>
        <taxon>Heunggongvirae</taxon>
        <taxon>Uroviricota</taxon>
        <taxon>Caudoviricetes</taxon>
        <taxon>Kirjokansivirales</taxon>
        <taxon>Pyrstoviridae</taxon>
        <taxon>Hatrivirus</taxon>
        <taxon>Hatrivirus caudatum</taxon>
        <taxon>Hatrivirus HATV3</taxon>
    </lineage>
</organism>
<keyword evidence="1" id="KW-0812">Transmembrane</keyword>
<dbReference type="Proteomes" id="UP000827845">
    <property type="component" value="Segment"/>
</dbReference>
<evidence type="ECO:0000256" key="1">
    <source>
        <dbReference type="SAM" id="Phobius"/>
    </source>
</evidence>
<gene>
    <name evidence="2" type="ORF">HATV-3_gp84</name>
</gene>
<reference evidence="2" key="1">
    <citation type="submission" date="2021-05" db="EMBL/GenBank/DDBJ databases">
        <title>Diversity, taxonomy and evolution of archaeal viruses of the class Caudoviricetes.</title>
        <authorList>
            <person name="Liu Y."/>
            <person name="Demina T.A."/>
            <person name="Roux S."/>
            <person name="Aiewsakun P."/>
            <person name="Kazlauskas D."/>
            <person name="Simmonds P."/>
            <person name="Prangishvili D."/>
            <person name="Oksanen H.M."/>
            <person name="Krupovic M."/>
        </authorList>
    </citation>
    <scope>NUCLEOTIDE SEQUENCE</scope>
    <source>
        <strain evidence="2">HATV-3/30</strain>
    </source>
</reference>
<keyword evidence="1" id="KW-1133">Transmembrane helix</keyword>
<name>A0AAE8Y0U8_9CAUD</name>
<keyword evidence="3" id="KW-1185">Reference proteome</keyword>
<accession>A0AAE8Y0U8</accession>
<dbReference type="EMBL" id="MZ334527">
    <property type="protein sequence ID" value="UBF23434.1"/>
    <property type="molecule type" value="Genomic_DNA"/>
</dbReference>
<proteinExistence type="predicted"/>
<keyword evidence="1" id="KW-0472">Membrane</keyword>
<sequence>MSKITVTDYETVEKEQTKYECDHCGVVVDEDDINTVGIFEGVANPTARLSDNSVAVKHLCNGCNDVPKAMRIQAAKATVKDRWEAFAGAVSAGMKPVIITGSSLVGAGAVWFAGNTQPADAASAGLIVQELITGVVIVLFILAAYTFTLAMFFDDSF</sequence>
<evidence type="ECO:0000313" key="2">
    <source>
        <dbReference type="EMBL" id="UBF23434.1"/>
    </source>
</evidence>
<feature type="transmembrane region" description="Helical" evidence="1">
    <location>
        <begin position="131"/>
        <end position="153"/>
    </location>
</feature>
<protein>
    <submittedName>
        <fullName evidence="2">Uncharacterized protein</fullName>
    </submittedName>
</protein>